<dbReference type="PANTHER" id="PTHR45639:SF3">
    <property type="entry name" value="HYPOXIA UP-REGULATED PROTEIN 1"/>
    <property type="match status" value="1"/>
</dbReference>
<feature type="compositionally biased region" description="Low complexity" evidence="7">
    <location>
        <begin position="848"/>
        <end position="863"/>
    </location>
</feature>
<dbReference type="PRINTS" id="PR00301">
    <property type="entry name" value="HEATSHOCK70"/>
</dbReference>
<name>A0A1B9I9X2_9TREE</name>
<keyword evidence="3" id="KW-0547">Nucleotide-binding</keyword>
<dbReference type="GO" id="GO:0034663">
    <property type="term" value="C:endoplasmic reticulum chaperone complex"/>
    <property type="evidence" value="ECO:0007669"/>
    <property type="project" value="TreeGrafter"/>
</dbReference>
<proteinExistence type="predicted"/>
<dbReference type="Proteomes" id="UP000094020">
    <property type="component" value="Chromosome 4"/>
</dbReference>
<evidence type="ECO:0000313" key="9">
    <source>
        <dbReference type="EMBL" id="OCF52385.1"/>
    </source>
</evidence>
<dbReference type="KEGG" id="kpin:30170043"/>
<feature type="compositionally biased region" description="Basic and acidic residues" evidence="7">
    <location>
        <begin position="927"/>
        <end position="937"/>
    </location>
</feature>
<dbReference type="Pfam" id="PF00012">
    <property type="entry name" value="HSP70"/>
    <property type="match status" value="1"/>
</dbReference>
<dbReference type="CDD" id="cd10230">
    <property type="entry name" value="ASKHA_NBD_HSP70_HYOU1"/>
    <property type="match status" value="1"/>
</dbReference>
<dbReference type="InterPro" id="IPR018181">
    <property type="entry name" value="Heat_shock_70_CS"/>
</dbReference>
<gene>
    <name evidence="9" type="ORF">I206_01674</name>
    <name evidence="10" type="ORF">I206_103320</name>
</gene>
<feature type="region of interest" description="Disordered" evidence="7">
    <location>
        <begin position="578"/>
        <end position="599"/>
    </location>
</feature>
<dbReference type="GO" id="GO:0005788">
    <property type="term" value="C:endoplasmic reticulum lumen"/>
    <property type="evidence" value="ECO:0007669"/>
    <property type="project" value="UniProtKB-SubCell"/>
</dbReference>
<feature type="compositionally biased region" description="Polar residues" evidence="7">
    <location>
        <begin position="884"/>
        <end position="895"/>
    </location>
</feature>
<organism evidence="9">
    <name type="scientific">Kwoniella pini CBS 10737</name>
    <dbReference type="NCBI Taxonomy" id="1296096"/>
    <lineage>
        <taxon>Eukaryota</taxon>
        <taxon>Fungi</taxon>
        <taxon>Dikarya</taxon>
        <taxon>Basidiomycota</taxon>
        <taxon>Agaricomycotina</taxon>
        <taxon>Tremellomycetes</taxon>
        <taxon>Tremellales</taxon>
        <taxon>Cryptococcaceae</taxon>
        <taxon>Kwoniella</taxon>
    </lineage>
</organism>
<dbReference type="GO" id="GO:0030968">
    <property type="term" value="P:endoplasmic reticulum unfolded protein response"/>
    <property type="evidence" value="ECO:0007669"/>
    <property type="project" value="TreeGrafter"/>
</dbReference>
<dbReference type="PANTHER" id="PTHR45639">
    <property type="entry name" value="HSC70CB, ISOFORM G-RELATED"/>
    <property type="match status" value="1"/>
</dbReference>
<reference evidence="9" key="1">
    <citation type="submission" date="2013-07" db="EMBL/GenBank/DDBJ databases">
        <title>The Genome Sequence of Cryptococcus pinus CBS10737.</title>
        <authorList>
            <consortium name="The Broad Institute Genome Sequencing Platform"/>
            <person name="Cuomo C."/>
            <person name="Litvintseva A."/>
            <person name="Chen Y."/>
            <person name="Heitman J."/>
            <person name="Sun S."/>
            <person name="Springer D."/>
            <person name="Dromer F."/>
            <person name="Young S.K."/>
            <person name="Zeng Q."/>
            <person name="Gargeya S."/>
            <person name="Fitzgerald M."/>
            <person name="Abouelleil A."/>
            <person name="Alvarado L."/>
            <person name="Berlin A.M."/>
            <person name="Chapman S.B."/>
            <person name="Dewar J."/>
            <person name="Goldberg J."/>
            <person name="Griggs A."/>
            <person name="Gujja S."/>
            <person name="Hansen M."/>
            <person name="Howarth C."/>
            <person name="Imamovic A."/>
            <person name="Larimer J."/>
            <person name="McCowan C."/>
            <person name="Murphy C."/>
            <person name="Pearson M."/>
            <person name="Priest M."/>
            <person name="Roberts A."/>
            <person name="Saif S."/>
            <person name="Shea T."/>
            <person name="Sykes S."/>
            <person name="Wortman J."/>
            <person name="Nusbaum C."/>
            <person name="Birren B."/>
        </authorList>
    </citation>
    <scope>NUCLEOTIDE SEQUENCE [LARGE SCALE GENOMIC DNA]</scope>
    <source>
        <strain evidence="9">CBS 10737</strain>
    </source>
</reference>
<dbReference type="Gene3D" id="3.30.420.40">
    <property type="match status" value="2"/>
</dbReference>
<dbReference type="PROSITE" id="PS01036">
    <property type="entry name" value="HSP70_3"/>
    <property type="match status" value="1"/>
</dbReference>
<reference evidence="9" key="3">
    <citation type="submission" date="2016-07" db="EMBL/GenBank/DDBJ databases">
        <title>Evolution of pathogenesis and genome organization in the Tremellales.</title>
        <authorList>
            <person name="Cuomo C."/>
            <person name="Litvintseva A."/>
            <person name="Heitman J."/>
            <person name="Chen Y."/>
            <person name="Sun S."/>
            <person name="Springer D."/>
            <person name="Dromer F."/>
            <person name="Young S."/>
            <person name="Zeng Q."/>
            <person name="Chapman S."/>
            <person name="Gujja S."/>
            <person name="Saif S."/>
            <person name="Birren B."/>
        </authorList>
    </citation>
    <scope>NUCLEOTIDE SEQUENCE</scope>
    <source>
        <strain evidence="9">CBS 10737</strain>
    </source>
</reference>
<dbReference type="Gene3D" id="2.60.34.10">
    <property type="entry name" value="Substrate Binding Domain Of DNAk, Chain A, domain 1"/>
    <property type="match status" value="1"/>
</dbReference>
<dbReference type="GO" id="GO:0005524">
    <property type="term" value="F:ATP binding"/>
    <property type="evidence" value="ECO:0007669"/>
    <property type="project" value="UniProtKB-KW"/>
</dbReference>
<feature type="compositionally biased region" description="Basic residues" evidence="7">
    <location>
        <begin position="838"/>
        <end position="847"/>
    </location>
</feature>
<sequence length="937" mass="103475">MRLTHLLSLLLLLLAPAIQAAVLAIDYGAEFTKLSLIKPGVPFDVVLDKDSKRKISSVVGWKRDDRVFGAEAKMAATRFPDTHFPYVKPLLGSNTQQQLPLYPNPPSLTNDGVLIFPHPSSPSHISPTPSSHEEVWTPTALLAHQISYYRHLAETLLPAGSTPEPINQVIVTVPAWWDHYQRKAYKDALELQGLSCLAMIGEGTGVALNYAMTRTFPDFNLSTGAGDKEYHIVYDSGALSTTATVLAFYQTSYLPTPKSKTAINTTHVEVLGVGYENVGGVLLDTSIQDILLQDFITKSGQTGIKDDKKALAKLSREANRVKHILSANQEANVAIESLYNDVDYRSKISRTSLESSIEQSIPLYSHPITSALTSSGLRLEDVNSVILFGGNTRVPLVQSALKSVLGGSDDKIAQNVNTDEAAVLGAAYYGAALSRTFKMKNLNVTERSFYDIKMGDEIVFEQGSKLGERKILTLPTDKDEIVLDFTQSTHLLTGQSSTIAEENAKSKPILSVTISDIQKSLKNFTGTSPIVQVALRLDPRGYLSVANAVLTSNVPDTEEIKDSGVAGALKGLFGSKKEKDVKGEDTEDNAEEEVEYKDEKNKSKKQKIALKFKERHMGIRPMSGEEKRTTQARLQSIATFESAKFAREEARNLLEGYLYRLSGLLSEDADNKALHEYATAKERETLRKLVDKSMEWLGDHAETADEATLKGKRSDLEAIEAPILSRFKEYLHRPKAIEAFQQAMFASRTFLVEATQNNTVAIELGKNATDENPAIPPKYTEEELKEVEIQMKDNEVWMDELMKKQVKLDNDKTADPVIKADELDSRGKKLQMTVLRLMNKKQPRRPRPSTSTSTYTPKTSITKASPTDHGPELRESTHSESDLNENSTTSISLASPTHKGPELEDSTQYTGDKMGTTYISKAAPTDKGPEPPKHEEL</sequence>
<dbReference type="InterPro" id="IPR029047">
    <property type="entry name" value="HSP70_peptide-bd_sf"/>
</dbReference>
<protein>
    <submittedName>
        <fullName evidence="9">Hypoxia up-regulated 1</fullName>
    </submittedName>
</protein>
<dbReference type="Gene3D" id="1.20.1270.10">
    <property type="match status" value="1"/>
</dbReference>
<dbReference type="Gene3D" id="3.90.640.10">
    <property type="entry name" value="Actin, Chain A, domain 4"/>
    <property type="match status" value="1"/>
</dbReference>
<dbReference type="GO" id="GO:0140662">
    <property type="term" value="F:ATP-dependent protein folding chaperone"/>
    <property type="evidence" value="ECO:0007669"/>
    <property type="project" value="InterPro"/>
</dbReference>
<evidence type="ECO:0000256" key="3">
    <source>
        <dbReference type="ARBA" id="ARBA00022741"/>
    </source>
</evidence>
<feature type="signal peptide" evidence="8">
    <location>
        <begin position="1"/>
        <end position="20"/>
    </location>
</feature>
<dbReference type="InterPro" id="IPR043129">
    <property type="entry name" value="ATPase_NBD"/>
</dbReference>
<evidence type="ECO:0000313" key="10">
    <source>
        <dbReference type="EMBL" id="WWC69381.1"/>
    </source>
</evidence>
<evidence type="ECO:0000256" key="5">
    <source>
        <dbReference type="ARBA" id="ARBA00022840"/>
    </source>
</evidence>
<keyword evidence="5" id="KW-0067">ATP-binding</keyword>
<evidence type="ECO:0000256" key="6">
    <source>
        <dbReference type="ARBA" id="ARBA00023186"/>
    </source>
</evidence>
<dbReference type="STRING" id="1296096.A0A1B9I9X2"/>
<dbReference type="InterPro" id="IPR013126">
    <property type="entry name" value="Hsp_70_fam"/>
</dbReference>
<keyword evidence="11" id="KW-1185">Reference proteome</keyword>
<dbReference type="EMBL" id="CP144522">
    <property type="protein sequence ID" value="WWC69381.1"/>
    <property type="molecule type" value="Genomic_DNA"/>
</dbReference>
<feature type="chain" id="PRO_5008628456" evidence="8">
    <location>
        <begin position="21"/>
        <end position="937"/>
    </location>
</feature>
<accession>A0A1B9I9X2</accession>
<dbReference type="AlphaFoldDB" id="A0A1B9I9X2"/>
<dbReference type="SUPFAM" id="SSF53067">
    <property type="entry name" value="Actin-like ATPase domain"/>
    <property type="match status" value="2"/>
</dbReference>
<keyword evidence="6" id="KW-0143">Chaperone</keyword>
<keyword evidence="4" id="KW-0256">Endoplasmic reticulum</keyword>
<keyword evidence="2 8" id="KW-0732">Signal</keyword>
<dbReference type="EMBL" id="KI894008">
    <property type="protein sequence ID" value="OCF52385.1"/>
    <property type="molecule type" value="Genomic_DNA"/>
</dbReference>
<comment type="subcellular location">
    <subcellularLocation>
        <location evidence="1">Endoplasmic reticulum lumen</location>
    </subcellularLocation>
</comment>
<feature type="compositionally biased region" description="Acidic residues" evidence="7">
    <location>
        <begin position="585"/>
        <end position="596"/>
    </location>
</feature>
<evidence type="ECO:0000313" key="11">
    <source>
        <dbReference type="Proteomes" id="UP000094020"/>
    </source>
</evidence>
<feature type="compositionally biased region" description="Basic and acidic residues" evidence="7">
    <location>
        <begin position="869"/>
        <end position="881"/>
    </location>
</feature>
<reference evidence="10" key="4">
    <citation type="submission" date="2024-02" db="EMBL/GenBank/DDBJ databases">
        <title>Comparative genomics of Cryptococcus and Kwoniella reveals pathogenesis evolution and contrasting modes of karyotype evolution via chromosome fusion or intercentromeric recombination.</title>
        <authorList>
            <person name="Coelho M.A."/>
            <person name="David-Palma M."/>
            <person name="Shea T."/>
            <person name="Bowers K."/>
            <person name="McGinley-Smith S."/>
            <person name="Mohammad A.W."/>
            <person name="Gnirke A."/>
            <person name="Yurkov A.M."/>
            <person name="Nowrousian M."/>
            <person name="Sun S."/>
            <person name="Cuomo C.A."/>
            <person name="Heitman J."/>
        </authorList>
    </citation>
    <scope>NUCLEOTIDE SEQUENCE</scope>
    <source>
        <strain evidence="10">CBS 10737</strain>
    </source>
</reference>
<reference evidence="10" key="2">
    <citation type="submission" date="2013-07" db="EMBL/GenBank/DDBJ databases">
        <authorList>
            <consortium name="The Broad Institute Genome Sequencing Platform"/>
            <person name="Cuomo C."/>
            <person name="Litvintseva A."/>
            <person name="Chen Y."/>
            <person name="Heitman J."/>
            <person name="Sun S."/>
            <person name="Springer D."/>
            <person name="Dromer F."/>
            <person name="Young S.K."/>
            <person name="Zeng Q."/>
            <person name="Gargeya S."/>
            <person name="Fitzgerald M."/>
            <person name="Abouelleil A."/>
            <person name="Alvarado L."/>
            <person name="Berlin A.M."/>
            <person name="Chapman S.B."/>
            <person name="Dewar J."/>
            <person name="Goldberg J."/>
            <person name="Griggs A."/>
            <person name="Gujja S."/>
            <person name="Hansen M."/>
            <person name="Howarth C."/>
            <person name="Imamovic A."/>
            <person name="Larimer J."/>
            <person name="McCowan C."/>
            <person name="Murphy C."/>
            <person name="Pearson M."/>
            <person name="Priest M."/>
            <person name="Roberts A."/>
            <person name="Saif S."/>
            <person name="Shea T."/>
            <person name="Sykes S."/>
            <person name="Wortman J."/>
            <person name="Nusbaum C."/>
            <person name="Birren B."/>
        </authorList>
    </citation>
    <scope>NUCLEOTIDE SEQUENCE</scope>
    <source>
        <strain evidence="10">CBS 10737</strain>
    </source>
</reference>
<evidence type="ECO:0000256" key="7">
    <source>
        <dbReference type="SAM" id="MobiDB-lite"/>
    </source>
</evidence>
<evidence type="ECO:0000256" key="2">
    <source>
        <dbReference type="ARBA" id="ARBA00022729"/>
    </source>
</evidence>
<evidence type="ECO:0000256" key="4">
    <source>
        <dbReference type="ARBA" id="ARBA00022824"/>
    </source>
</evidence>
<dbReference type="SUPFAM" id="SSF100934">
    <property type="entry name" value="Heat shock protein 70kD (HSP70), C-terminal subdomain"/>
    <property type="match status" value="1"/>
</dbReference>
<dbReference type="RefSeq" id="XP_019013604.1">
    <property type="nucleotide sequence ID" value="XM_019153443.1"/>
</dbReference>
<evidence type="ECO:0000256" key="1">
    <source>
        <dbReference type="ARBA" id="ARBA00004319"/>
    </source>
</evidence>
<dbReference type="Gene3D" id="3.30.30.30">
    <property type="match status" value="1"/>
</dbReference>
<dbReference type="InterPro" id="IPR029048">
    <property type="entry name" value="HSP70_C_sf"/>
</dbReference>
<dbReference type="GeneID" id="30170043"/>
<evidence type="ECO:0000256" key="8">
    <source>
        <dbReference type="SAM" id="SignalP"/>
    </source>
</evidence>
<dbReference type="OrthoDB" id="10262720at2759"/>
<feature type="region of interest" description="Disordered" evidence="7">
    <location>
        <begin position="837"/>
        <end position="937"/>
    </location>
</feature>